<dbReference type="AlphaFoldDB" id="A0AAN3A6E1"/>
<comment type="caution">
    <text evidence="1">The sequence shown here is derived from an EMBL/GenBank/DDBJ whole genome shotgun (WGS) entry which is preliminary data.</text>
</comment>
<protein>
    <submittedName>
        <fullName evidence="1">Uncharacterized protein</fullName>
    </submittedName>
</protein>
<sequence>MSSVSSVVKYKFPFSKEVCRNKLKSHYFAHFSAKMNETVQK</sequence>
<reference evidence="1 2" key="1">
    <citation type="submission" date="2007-03" db="EMBL/GenBank/DDBJ databases">
        <authorList>
            <person name="Fulton L."/>
            <person name="Clifton S."/>
            <person name="Fulton B."/>
            <person name="Xu J."/>
            <person name="Minx P."/>
            <person name="Pepin K.H."/>
            <person name="Johnson M."/>
            <person name="Thiruvilangam P."/>
            <person name="Bhonagiri V."/>
            <person name="Nash W.E."/>
            <person name="Mardis E.R."/>
            <person name="Wilson R.K."/>
        </authorList>
    </citation>
    <scope>NUCLEOTIDE SEQUENCE [LARGE SCALE GENOMIC DNA]</scope>
    <source>
        <strain evidence="2">ATCC 8483 / DSM 1896 / JCM 5824 / BCRC 10623 / CCUG 4943 / NCTC 11153</strain>
    </source>
</reference>
<name>A0AAN3A6E1_BACO1</name>
<reference evidence="2" key="2">
    <citation type="submission" date="2007-04" db="EMBL/GenBank/DDBJ databases">
        <title>Draft genome sequence of Bacteroides ovatus (ATCC 8483).</title>
        <authorList>
            <person name="Sudarsanam P."/>
            <person name="Ley R."/>
            <person name="Guruge J."/>
            <person name="Turnbaugh P.J."/>
            <person name="Mahowald M."/>
            <person name="Liep D."/>
            <person name="Gordon J."/>
        </authorList>
    </citation>
    <scope>NUCLEOTIDE SEQUENCE [LARGE SCALE GENOMIC DNA]</scope>
    <source>
        <strain evidence="2">ATCC 8483 / DSM 1896 / JCM 5824 / BCRC 10623 / CCUG 4943 / NCTC 11153</strain>
    </source>
</reference>
<evidence type="ECO:0000313" key="1">
    <source>
        <dbReference type="EMBL" id="EDO10065.1"/>
    </source>
</evidence>
<dbReference type="Proteomes" id="UP000005475">
    <property type="component" value="Unassembled WGS sequence"/>
</dbReference>
<organism evidence="1 2">
    <name type="scientific">Bacteroides ovatus (strain ATCC 8483 / DSM 1896 / JCM 5824 / BCRC 10623 / CCUG 4943 / NCTC 11153)</name>
    <dbReference type="NCBI Taxonomy" id="411476"/>
    <lineage>
        <taxon>Bacteria</taxon>
        <taxon>Pseudomonadati</taxon>
        <taxon>Bacteroidota</taxon>
        <taxon>Bacteroidia</taxon>
        <taxon>Bacteroidales</taxon>
        <taxon>Bacteroidaceae</taxon>
        <taxon>Bacteroides</taxon>
    </lineage>
</organism>
<proteinExistence type="predicted"/>
<gene>
    <name evidence="1" type="ORF">BACOVA_04446</name>
</gene>
<accession>A0AAN3A6E1</accession>
<evidence type="ECO:0000313" key="2">
    <source>
        <dbReference type="Proteomes" id="UP000005475"/>
    </source>
</evidence>
<dbReference type="EMBL" id="AAXF02000053">
    <property type="protein sequence ID" value="EDO10065.1"/>
    <property type="molecule type" value="Genomic_DNA"/>
</dbReference>